<keyword evidence="4 7" id="KW-0863">Zinc-finger</keyword>
<feature type="domain" description="C2H2-type" evidence="8">
    <location>
        <begin position="511"/>
        <end position="538"/>
    </location>
</feature>
<dbReference type="SMART" id="SM00355">
    <property type="entry name" value="ZnF_C2H2"/>
    <property type="match status" value="6"/>
</dbReference>
<dbReference type="GO" id="GO:0000978">
    <property type="term" value="F:RNA polymerase II cis-regulatory region sequence-specific DNA binding"/>
    <property type="evidence" value="ECO:0007669"/>
    <property type="project" value="TreeGrafter"/>
</dbReference>
<sequence length="623" mass="71978">MEHKNLSNNCQKTKEIEEEEKFKYLQSFSLAKTNEPENFQTEDQPTENVEIGGYNSLNTPPRCCYNIDDNYMEHQEINTSVFDPYTPWSDDFPFDQFNMQFKAGDPNLNSTELKQNITDEILFGESAPGSIIETTSDLNIENLPWNINRPSEISDCQFGLLPFSQFELFHSKEKTSLPKETSLDSISGEGCESKCENVESEIRKMAIFGSPSGNTAPRDSPTKEDSFIEAQGNGSSALDDFLQFLDNFQADQSNLPFRFTDPNSGNVEFKQHTADEILFEETAPGWKVGTTSDIRFAKDSRNNNYVPEGSGSQYGSLTSSQIDLFDSKRKTSLPKEILKDAVSGRENEMKFENVEPKHKQRKPDSIVNGLISSQSCINTGIAVKEYDLSTNENNSNFEINIHSPFYFKKFKSENSAQKCIHSHEENFQYDIQELNVSQVGYLSENKPKHSNKKSFQCSLCQRRFFDESRLDRHMLNHKEEKQFPCQLCEKKFQHKITLTKHMRFHTGEKLIKCDLCEKRFTQKSDLTYHMRSHTRVKPFQCDICEKKFQPKFTLTKHMRFHTGEKLIQCDLCEKRFIQKSNLTNHMRSHTGEKPFQCDICEKKYSCSQSLTRHKLSHTGGKYF</sequence>
<keyword evidence="10" id="KW-1185">Reference proteome</keyword>
<dbReference type="PROSITE" id="PS00028">
    <property type="entry name" value="ZINC_FINGER_C2H2_1"/>
    <property type="match status" value="6"/>
</dbReference>
<keyword evidence="3" id="KW-0677">Repeat</keyword>
<dbReference type="GO" id="GO:0031519">
    <property type="term" value="C:PcG protein complex"/>
    <property type="evidence" value="ECO:0007669"/>
    <property type="project" value="TreeGrafter"/>
</dbReference>
<dbReference type="GO" id="GO:0000785">
    <property type="term" value="C:chromatin"/>
    <property type="evidence" value="ECO:0007669"/>
    <property type="project" value="TreeGrafter"/>
</dbReference>
<comment type="caution">
    <text evidence="9">The sequence shown here is derived from an EMBL/GenBank/DDBJ whole genome shotgun (WGS) entry which is preliminary data.</text>
</comment>
<dbReference type="FunFam" id="3.30.160.60:FF:000446">
    <property type="entry name" value="Zinc finger protein"/>
    <property type="match status" value="1"/>
</dbReference>
<dbReference type="EMBL" id="BMAV01018599">
    <property type="protein sequence ID" value="GFY71061.1"/>
    <property type="molecule type" value="Genomic_DNA"/>
</dbReference>
<dbReference type="FunFam" id="3.30.160.60:FF:001963">
    <property type="entry name" value="Replication initiator 1"/>
    <property type="match status" value="1"/>
</dbReference>
<dbReference type="GO" id="GO:0008270">
    <property type="term" value="F:zinc ion binding"/>
    <property type="evidence" value="ECO:0007669"/>
    <property type="project" value="UniProtKB-KW"/>
</dbReference>
<gene>
    <name evidence="9" type="ORF">TNIN_156511</name>
</gene>
<evidence type="ECO:0000256" key="7">
    <source>
        <dbReference type="PROSITE-ProRule" id="PRU00042"/>
    </source>
</evidence>
<organism evidence="9 10">
    <name type="scientific">Trichonephila inaurata madagascariensis</name>
    <dbReference type="NCBI Taxonomy" id="2747483"/>
    <lineage>
        <taxon>Eukaryota</taxon>
        <taxon>Metazoa</taxon>
        <taxon>Ecdysozoa</taxon>
        <taxon>Arthropoda</taxon>
        <taxon>Chelicerata</taxon>
        <taxon>Arachnida</taxon>
        <taxon>Araneae</taxon>
        <taxon>Araneomorphae</taxon>
        <taxon>Entelegynae</taxon>
        <taxon>Araneoidea</taxon>
        <taxon>Nephilidae</taxon>
        <taxon>Trichonephila</taxon>
        <taxon>Trichonephila inaurata</taxon>
    </lineage>
</organism>
<evidence type="ECO:0000259" key="8">
    <source>
        <dbReference type="PROSITE" id="PS50157"/>
    </source>
</evidence>
<keyword evidence="5" id="KW-0862">Zinc</keyword>
<dbReference type="GO" id="GO:0005667">
    <property type="term" value="C:transcription regulator complex"/>
    <property type="evidence" value="ECO:0007669"/>
    <property type="project" value="TreeGrafter"/>
</dbReference>
<accession>A0A8X7CKM5</accession>
<dbReference type="Pfam" id="PF00096">
    <property type="entry name" value="zf-C2H2"/>
    <property type="match status" value="4"/>
</dbReference>
<dbReference type="InterPro" id="IPR013087">
    <property type="entry name" value="Znf_C2H2_type"/>
</dbReference>
<feature type="domain" description="C2H2-type" evidence="8">
    <location>
        <begin position="483"/>
        <end position="510"/>
    </location>
</feature>
<dbReference type="PROSITE" id="PS50157">
    <property type="entry name" value="ZINC_FINGER_C2H2_2"/>
    <property type="match status" value="6"/>
</dbReference>
<feature type="domain" description="C2H2-type" evidence="8">
    <location>
        <begin position="539"/>
        <end position="566"/>
    </location>
</feature>
<evidence type="ECO:0000256" key="1">
    <source>
        <dbReference type="ARBA" id="ARBA00004123"/>
    </source>
</evidence>
<reference evidence="9" key="1">
    <citation type="submission" date="2020-08" db="EMBL/GenBank/DDBJ databases">
        <title>Multicomponent nature underlies the extraordinary mechanical properties of spider dragline silk.</title>
        <authorList>
            <person name="Kono N."/>
            <person name="Nakamura H."/>
            <person name="Mori M."/>
            <person name="Yoshida Y."/>
            <person name="Ohtoshi R."/>
            <person name="Malay A.D."/>
            <person name="Moran D.A.P."/>
            <person name="Tomita M."/>
            <person name="Numata K."/>
            <person name="Arakawa K."/>
        </authorList>
    </citation>
    <scope>NUCLEOTIDE SEQUENCE</scope>
</reference>
<dbReference type="AlphaFoldDB" id="A0A8X7CKM5"/>
<feature type="domain" description="C2H2-type" evidence="8">
    <location>
        <begin position="567"/>
        <end position="594"/>
    </location>
</feature>
<name>A0A8X7CKM5_9ARAC</name>
<dbReference type="PANTHER" id="PTHR14003">
    <property type="entry name" value="TRANSCRIPTIONAL REPRESSOR PROTEIN YY"/>
    <property type="match status" value="1"/>
</dbReference>
<feature type="domain" description="C2H2-type" evidence="8">
    <location>
        <begin position="595"/>
        <end position="622"/>
    </location>
</feature>
<dbReference type="FunFam" id="3.30.160.60:FF:000870">
    <property type="entry name" value="zinc finger protein 197 isoform X1"/>
    <property type="match status" value="1"/>
</dbReference>
<evidence type="ECO:0000313" key="10">
    <source>
        <dbReference type="Proteomes" id="UP000886998"/>
    </source>
</evidence>
<dbReference type="PANTHER" id="PTHR14003:SF23">
    <property type="entry name" value="ZINC FINGER PROTEIN 143"/>
    <property type="match status" value="1"/>
</dbReference>
<evidence type="ECO:0000256" key="6">
    <source>
        <dbReference type="ARBA" id="ARBA00023242"/>
    </source>
</evidence>
<dbReference type="InterPro" id="IPR036236">
    <property type="entry name" value="Znf_C2H2_sf"/>
</dbReference>
<dbReference type="GO" id="GO:0000981">
    <property type="term" value="F:DNA-binding transcription factor activity, RNA polymerase II-specific"/>
    <property type="evidence" value="ECO:0007669"/>
    <property type="project" value="TreeGrafter"/>
</dbReference>
<keyword evidence="6" id="KW-0539">Nucleus</keyword>
<keyword evidence="2" id="KW-0479">Metal-binding</keyword>
<comment type="subcellular location">
    <subcellularLocation>
        <location evidence="1">Nucleus</location>
    </subcellularLocation>
</comment>
<evidence type="ECO:0000313" key="9">
    <source>
        <dbReference type="EMBL" id="GFY71061.1"/>
    </source>
</evidence>
<dbReference type="FunFam" id="3.30.160.60:FF:000624">
    <property type="entry name" value="zinc finger protein 697"/>
    <property type="match status" value="1"/>
</dbReference>
<evidence type="ECO:0000256" key="2">
    <source>
        <dbReference type="ARBA" id="ARBA00022723"/>
    </source>
</evidence>
<dbReference type="FunFam" id="3.30.160.60:FF:000145">
    <property type="entry name" value="Zinc finger protein 574"/>
    <property type="match status" value="1"/>
</dbReference>
<dbReference type="Proteomes" id="UP000886998">
    <property type="component" value="Unassembled WGS sequence"/>
</dbReference>
<protein>
    <recommendedName>
        <fullName evidence="8">C2H2-type domain-containing protein</fullName>
    </recommendedName>
</protein>
<feature type="domain" description="C2H2-type" evidence="8">
    <location>
        <begin position="455"/>
        <end position="482"/>
    </location>
</feature>
<dbReference type="Gene3D" id="3.30.160.60">
    <property type="entry name" value="Classic Zinc Finger"/>
    <property type="match status" value="6"/>
</dbReference>
<proteinExistence type="predicted"/>
<evidence type="ECO:0000256" key="4">
    <source>
        <dbReference type="ARBA" id="ARBA00022771"/>
    </source>
</evidence>
<evidence type="ECO:0000256" key="5">
    <source>
        <dbReference type="ARBA" id="ARBA00022833"/>
    </source>
</evidence>
<dbReference type="SUPFAM" id="SSF57667">
    <property type="entry name" value="beta-beta-alpha zinc fingers"/>
    <property type="match status" value="4"/>
</dbReference>
<evidence type="ECO:0000256" key="3">
    <source>
        <dbReference type="ARBA" id="ARBA00022737"/>
    </source>
</evidence>